<dbReference type="InterPro" id="IPR015422">
    <property type="entry name" value="PyrdxlP-dep_Trfase_small"/>
</dbReference>
<dbReference type="STRING" id="504798.SAMN05421871_103867"/>
<dbReference type="Proteomes" id="UP000199651">
    <property type="component" value="Unassembled WGS sequence"/>
</dbReference>
<dbReference type="RefSeq" id="WP_091367956.1">
    <property type="nucleotide sequence ID" value="NZ_FNDV01000003.1"/>
</dbReference>
<dbReference type="AlphaFoldDB" id="A0A1H0ELU3"/>
<dbReference type="Gene3D" id="3.90.1150.10">
    <property type="entry name" value="Aspartate Aminotransferase, domain 1"/>
    <property type="match status" value="1"/>
</dbReference>
<sequence length="63" mass="6956">MVLKLLPRCQRNFAASCERVRCDRDKLAALLAELPEVTAYPPDANYVMVQPRRAAPTGTAISP</sequence>
<protein>
    <submittedName>
        <fullName evidence="1">Uncharacterized protein</fullName>
    </submittedName>
</protein>
<evidence type="ECO:0000313" key="2">
    <source>
        <dbReference type="Proteomes" id="UP000199651"/>
    </source>
</evidence>
<dbReference type="OrthoDB" id="9788272at2"/>
<gene>
    <name evidence="1" type="ORF">SAMN05192558_1012</name>
</gene>
<evidence type="ECO:0000313" key="1">
    <source>
        <dbReference type="EMBL" id="SDN83259.1"/>
    </source>
</evidence>
<name>A0A1H0ELU3_9PSEU</name>
<accession>A0A1H0ELU3</accession>
<dbReference type="EMBL" id="FNJB01000001">
    <property type="protein sequence ID" value="SDN83259.1"/>
    <property type="molecule type" value="Genomic_DNA"/>
</dbReference>
<proteinExistence type="predicted"/>
<reference evidence="2" key="1">
    <citation type="submission" date="2016-10" db="EMBL/GenBank/DDBJ databases">
        <authorList>
            <person name="Varghese N."/>
            <person name="Submissions S."/>
        </authorList>
    </citation>
    <scope>NUCLEOTIDE SEQUENCE [LARGE SCALE GENOMIC DNA]</scope>
    <source>
        <strain evidence="2">IBRC-M 10655</strain>
    </source>
</reference>
<organism evidence="1 2">
    <name type="scientific">Actinokineospora alba</name>
    <dbReference type="NCBI Taxonomy" id="504798"/>
    <lineage>
        <taxon>Bacteria</taxon>
        <taxon>Bacillati</taxon>
        <taxon>Actinomycetota</taxon>
        <taxon>Actinomycetes</taxon>
        <taxon>Pseudonocardiales</taxon>
        <taxon>Pseudonocardiaceae</taxon>
        <taxon>Actinokineospora</taxon>
    </lineage>
</organism>
<keyword evidence="2" id="KW-1185">Reference proteome</keyword>